<comment type="subunit">
    <text evidence="2">Homodimer.</text>
</comment>
<dbReference type="PANTHER" id="PTHR48099">
    <property type="entry name" value="C-1-TETRAHYDROFOLATE SYNTHASE, CYTOPLASMIC-RELATED"/>
    <property type="match status" value="1"/>
</dbReference>
<comment type="catalytic activity">
    <reaction evidence="12">
        <text>(6S)-5,6,7,8-tetrahydrofolate + formate + ATP = (6R)-10-formyltetrahydrofolate + ADP + phosphate</text>
        <dbReference type="Rhea" id="RHEA:20221"/>
        <dbReference type="ChEBI" id="CHEBI:15740"/>
        <dbReference type="ChEBI" id="CHEBI:30616"/>
        <dbReference type="ChEBI" id="CHEBI:43474"/>
        <dbReference type="ChEBI" id="CHEBI:57453"/>
        <dbReference type="ChEBI" id="CHEBI:195366"/>
        <dbReference type="ChEBI" id="CHEBI:456216"/>
        <dbReference type="EC" id="6.3.4.3"/>
    </reaction>
</comment>
<dbReference type="HAMAP" id="MF_01576">
    <property type="entry name" value="THF_DHG_CYH"/>
    <property type="match status" value="1"/>
</dbReference>
<gene>
    <name evidence="15" type="ORF">PYX00_010826</name>
</gene>
<dbReference type="EMBL" id="JARGDH010000007">
    <property type="protein sequence ID" value="KAL0265539.1"/>
    <property type="molecule type" value="Genomic_DNA"/>
</dbReference>
<evidence type="ECO:0000256" key="12">
    <source>
        <dbReference type="ARBA" id="ARBA00049033"/>
    </source>
</evidence>
<comment type="pathway">
    <text evidence="1">One-carbon metabolism; tetrahydrofolate interconversion.</text>
</comment>
<proteinExistence type="inferred from homology"/>
<name>A0AAW2H708_9NEOP</name>
<sequence length="305" mass="33895">MNNLINCLLYEEELTTYLTDKIQNLYNKHNIVPTLATVLVGVNPASVIYVRNKTKKAKNVGINVINYQLNENVEEKELIALIDKLNNDKNINAILVQMPLPKHLNSQKIISHINPIKDVDGLHPLNAGLLLNKNYNGLIPCTPLGIWYILKKETIISGKNAVVVGRSNLVGMPIALILNNENATVTIAHSKTHNLQKVCNNADILVVAVGKSNLITGEYIKNNAIVIDVGINRVNIDKSYLCDNHNKDYIITGDVNTEQALAKNAKITPVPKGVGRLTVVFLLYNAYKATLKQHNLEDDSYDLFF</sequence>
<dbReference type="GO" id="GO:0004488">
    <property type="term" value="F:methylenetetrahydrofolate dehydrogenase (NADP+) activity"/>
    <property type="evidence" value="ECO:0007669"/>
    <property type="project" value="UniProtKB-EC"/>
</dbReference>
<reference evidence="15" key="1">
    <citation type="journal article" date="2024" name="Gigascience">
        <title>Chromosome-level genome of the poultry shaft louse Menopon gallinae provides insight into the host-switching and adaptive evolution of parasitic lice.</title>
        <authorList>
            <person name="Xu Y."/>
            <person name="Ma L."/>
            <person name="Liu S."/>
            <person name="Liang Y."/>
            <person name="Liu Q."/>
            <person name="He Z."/>
            <person name="Tian L."/>
            <person name="Duan Y."/>
            <person name="Cai W."/>
            <person name="Li H."/>
            <person name="Song F."/>
        </authorList>
    </citation>
    <scope>NUCLEOTIDE SEQUENCE</scope>
    <source>
        <strain evidence="15">Cailab_2023a</strain>
    </source>
</reference>
<dbReference type="AlphaFoldDB" id="A0AAW2H708"/>
<comment type="caution">
    <text evidence="15">The sequence shown here is derived from an EMBL/GenBank/DDBJ whole genome shotgun (WGS) entry which is preliminary data.</text>
</comment>
<evidence type="ECO:0000256" key="1">
    <source>
        <dbReference type="ARBA" id="ARBA00004777"/>
    </source>
</evidence>
<evidence type="ECO:0000256" key="2">
    <source>
        <dbReference type="ARBA" id="ARBA00011738"/>
    </source>
</evidence>
<dbReference type="GO" id="GO:0004329">
    <property type="term" value="F:formate-tetrahydrofolate ligase activity"/>
    <property type="evidence" value="ECO:0007669"/>
    <property type="project" value="UniProtKB-EC"/>
</dbReference>
<evidence type="ECO:0000256" key="6">
    <source>
        <dbReference type="ARBA" id="ARBA00022563"/>
    </source>
</evidence>
<accession>A0AAW2H708</accession>
<evidence type="ECO:0000256" key="7">
    <source>
        <dbReference type="ARBA" id="ARBA00022801"/>
    </source>
</evidence>
<dbReference type="EC" id="1.5.1.5" evidence="4"/>
<dbReference type="SUPFAM" id="SSF53223">
    <property type="entry name" value="Aminoacid dehydrogenase-like, N-terminal domain"/>
    <property type="match status" value="1"/>
</dbReference>
<dbReference type="Gene3D" id="3.40.50.720">
    <property type="entry name" value="NAD(P)-binding Rossmann-like Domain"/>
    <property type="match status" value="1"/>
</dbReference>
<keyword evidence="6" id="KW-0554">One-carbon metabolism</keyword>
<dbReference type="GO" id="GO:0004477">
    <property type="term" value="F:methenyltetrahydrofolate cyclohydrolase activity"/>
    <property type="evidence" value="ECO:0007669"/>
    <property type="project" value="UniProtKB-EC"/>
</dbReference>
<dbReference type="InterPro" id="IPR020631">
    <property type="entry name" value="THF_DH/CycHdrlase_NAD-bd_dom"/>
</dbReference>
<keyword evidence="8" id="KW-0521">NADP</keyword>
<dbReference type="EC" id="3.5.4.9" evidence="3"/>
<evidence type="ECO:0000256" key="5">
    <source>
        <dbReference type="ARBA" id="ARBA00017592"/>
    </source>
</evidence>
<dbReference type="FunFam" id="3.40.50.10860:FF:000005">
    <property type="entry name" value="C-1-tetrahydrofolate synthase, cytoplasmic, putative"/>
    <property type="match status" value="1"/>
</dbReference>
<keyword evidence="9" id="KW-0560">Oxidoreductase</keyword>
<dbReference type="FunFam" id="3.40.50.720:FF:000006">
    <property type="entry name" value="Bifunctional protein FolD"/>
    <property type="match status" value="1"/>
</dbReference>
<keyword evidence="7" id="KW-0378">Hydrolase</keyword>
<organism evidence="15">
    <name type="scientific">Menopon gallinae</name>
    <name type="common">poultry shaft louse</name>
    <dbReference type="NCBI Taxonomy" id="328185"/>
    <lineage>
        <taxon>Eukaryota</taxon>
        <taxon>Metazoa</taxon>
        <taxon>Ecdysozoa</taxon>
        <taxon>Arthropoda</taxon>
        <taxon>Hexapoda</taxon>
        <taxon>Insecta</taxon>
        <taxon>Pterygota</taxon>
        <taxon>Neoptera</taxon>
        <taxon>Paraneoptera</taxon>
        <taxon>Psocodea</taxon>
        <taxon>Troctomorpha</taxon>
        <taxon>Phthiraptera</taxon>
        <taxon>Amblycera</taxon>
        <taxon>Menoponidae</taxon>
        <taxon>Menopon</taxon>
    </lineage>
</organism>
<protein>
    <recommendedName>
        <fullName evidence="5">C-1-tetrahydrofolate synthase, cytoplasmic</fullName>
        <ecNumber evidence="4">1.5.1.5</ecNumber>
        <ecNumber evidence="3">3.5.4.9</ecNumber>
    </recommendedName>
</protein>
<comment type="catalytic activity">
    <reaction evidence="11">
        <text>(6R)-5,10-methenyltetrahydrofolate + H2O = (6R)-10-formyltetrahydrofolate + H(+)</text>
        <dbReference type="Rhea" id="RHEA:23700"/>
        <dbReference type="ChEBI" id="CHEBI:15377"/>
        <dbReference type="ChEBI" id="CHEBI:15378"/>
        <dbReference type="ChEBI" id="CHEBI:57455"/>
        <dbReference type="ChEBI" id="CHEBI:195366"/>
        <dbReference type="EC" id="3.5.4.9"/>
    </reaction>
</comment>
<dbReference type="PROSITE" id="PS00766">
    <property type="entry name" value="THF_DHG_CYH_1"/>
    <property type="match status" value="1"/>
</dbReference>
<dbReference type="InterPro" id="IPR036291">
    <property type="entry name" value="NAD(P)-bd_dom_sf"/>
</dbReference>
<evidence type="ECO:0000256" key="3">
    <source>
        <dbReference type="ARBA" id="ARBA00012776"/>
    </source>
</evidence>
<dbReference type="CDD" id="cd01080">
    <property type="entry name" value="NAD_bind_m-THF_DH_Cyclohyd"/>
    <property type="match status" value="1"/>
</dbReference>
<feature type="domain" description="Tetrahydrofolate dehydrogenase/cyclohydrolase catalytic" evidence="13">
    <location>
        <begin position="12"/>
        <end position="120"/>
    </location>
</feature>
<evidence type="ECO:0000256" key="10">
    <source>
        <dbReference type="ARBA" id="ARBA00023268"/>
    </source>
</evidence>
<dbReference type="GO" id="GO:0005829">
    <property type="term" value="C:cytosol"/>
    <property type="evidence" value="ECO:0007669"/>
    <property type="project" value="TreeGrafter"/>
</dbReference>
<dbReference type="Gene3D" id="3.40.50.10860">
    <property type="entry name" value="Leucine Dehydrogenase, chain A, domain 1"/>
    <property type="match status" value="1"/>
</dbReference>
<dbReference type="SUPFAM" id="SSF51735">
    <property type="entry name" value="NAD(P)-binding Rossmann-fold domains"/>
    <property type="match status" value="1"/>
</dbReference>
<dbReference type="PRINTS" id="PR00085">
    <property type="entry name" value="THFDHDRGNASE"/>
</dbReference>
<dbReference type="GO" id="GO:0035999">
    <property type="term" value="P:tetrahydrofolate interconversion"/>
    <property type="evidence" value="ECO:0007669"/>
    <property type="project" value="TreeGrafter"/>
</dbReference>
<dbReference type="InterPro" id="IPR020867">
    <property type="entry name" value="THF_DH/CycHdrlase_CS"/>
</dbReference>
<dbReference type="Pfam" id="PF00763">
    <property type="entry name" value="THF_DHG_CYH"/>
    <property type="match status" value="1"/>
</dbReference>
<keyword evidence="10" id="KW-0511">Multifunctional enzyme</keyword>
<evidence type="ECO:0000256" key="9">
    <source>
        <dbReference type="ARBA" id="ARBA00023002"/>
    </source>
</evidence>
<evidence type="ECO:0000256" key="8">
    <source>
        <dbReference type="ARBA" id="ARBA00022857"/>
    </source>
</evidence>
<evidence type="ECO:0000259" key="13">
    <source>
        <dbReference type="Pfam" id="PF00763"/>
    </source>
</evidence>
<evidence type="ECO:0000313" key="15">
    <source>
        <dbReference type="EMBL" id="KAL0265539.1"/>
    </source>
</evidence>
<dbReference type="Pfam" id="PF02882">
    <property type="entry name" value="THF_DHG_CYH_C"/>
    <property type="match status" value="1"/>
</dbReference>
<dbReference type="InterPro" id="IPR020630">
    <property type="entry name" value="THF_DH/CycHdrlase_cat_dom"/>
</dbReference>
<dbReference type="PANTHER" id="PTHR48099:SF5">
    <property type="entry name" value="C-1-TETRAHYDROFOLATE SYNTHASE, CYTOPLASMIC"/>
    <property type="match status" value="1"/>
</dbReference>
<dbReference type="InterPro" id="IPR000672">
    <property type="entry name" value="THF_DH/CycHdrlase"/>
</dbReference>
<evidence type="ECO:0000256" key="11">
    <source>
        <dbReference type="ARBA" id="ARBA00036357"/>
    </source>
</evidence>
<feature type="domain" description="Tetrahydrofolate dehydrogenase/cyclohydrolase NAD(P)-binding" evidence="14">
    <location>
        <begin position="140"/>
        <end position="293"/>
    </location>
</feature>
<evidence type="ECO:0000259" key="14">
    <source>
        <dbReference type="Pfam" id="PF02882"/>
    </source>
</evidence>
<evidence type="ECO:0000256" key="4">
    <source>
        <dbReference type="ARBA" id="ARBA00012859"/>
    </source>
</evidence>
<dbReference type="InterPro" id="IPR046346">
    <property type="entry name" value="Aminoacid_DH-like_N_sf"/>
</dbReference>